<comment type="caution">
    <text evidence="3">The sequence shown here is derived from an EMBL/GenBank/DDBJ whole genome shotgun (WGS) entry which is preliminary data.</text>
</comment>
<dbReference type="AlphaFoldDB" id="A0A498CCH7"/>
<organism evidence="3 4">
    <name type="scientific">Microbacterium telephonicum</name>
    <dbReference type="NCBI Taxonomy" id="1714841"/>
    <lineage>
        <taxon>Bacteria</taxon>
        <taxon>Bacillati</taxon>
        <taxon>Actinomycetota</taxon>
        <taxon>Actinomycetes</taxon>
        <taxon>Micrococcales</taxon>
        <taxon>Microbacteriaceae</taxon>
        <taxon>Microbacterium</taxon>
    </lineage>
</organism>
<keyword evidence="1" id="KW-0472">Membrane</keyword>
<sequence length="137" mass="14075">MNAVVRPRRPLRRVATGCALVLALVAAVLLMHAPLAAPADAGPAVAHHLGDGAHSTHGPAEATIASCAMCGDPGDRHALGVDCLLMLVFGAFALVLARAAGHAGRRGGIFRSFIRLAVPSPAVRPPPSLWELSISRT</sequence>
<feature type="signal peptide" evidence="2">
    <location>
        <begin position="1"/>
        <end position="39"/>
    </location>
</feature>
<evidence type="ECO:0000256" key="1">
    <source>
        <dbReference type="SAM" id="Phobius"/>
    </source>
</evidence>
<dbReference type="InterPro" id="IPR046151">
    <property type="entry name" value="DUF6153"/>
</dbReference>
<dbReference type="RefSeq" id="WP_121057547.1">
    <property type="nucleotide sequence ID" value="NZ_RCDB01000001.1"/>
</dbReference>
<evidence type="ECO:0000256" key="2">
    <source>
        <dbReference type="SAM" id="SignalP"/>
    </source>
</evidence>
<dbReference type="EMBL" id="RCDB01000001">
    <property type="protein sequence ID" value="RLK52749.1"/>
    <property type="molecule type" value="Genomic_DNA"/>
</dbReference>
<keyword evidence="2" id="KW-0732">Signal</keyword>
<reference evidence="3 4" key="1">
    <citation type="journal article" date="2015" name="Stand. Genomic Sci.">
        <title>Genomic Encyclopedia of Bacterial and Archaeal Type Strains, Phase III: the genomes of soil and plant-associated and newly described type strains.</title>
        <authorList>
            <person name="Whitman W.B."/>
            <person name="Woyke T."/>
            <person name="Klenk H.P."/>
            <person name="Zhou Y."/>
            <person name="Lilburn T.G."/>
            <person name="Beck B.J."/>
            <person name="De Vos P."/>
            <person name="Vandamme P."/>
            <person name="Eisen J.A."/>
            <person name="Garrity G."/>
            <person name="Hugenholtz P."/>
            <person name="Kyrpides N.C."/>
        </authorList>
    </citation>
    <scope>NUCLEOTIDE SEQUENCE [LARGE SCALE GENOMIC DNA]</scope>
    <source>
        <strain evidence="3 4">S2T63</strain>
    </source>
</reference>
<keyword evidence="1" id="KW-0812">Transmembrane</keyword>
<proteinExistence type="predicted"/>
<keyword evidence="4" id="KW-1185">Reference proteome</keyword>
<name>A0A498CCH7_9MICO</name>
<gene>
    <name evidence="3" type="ORF">C7474_0706</name>
</gene>
<dbReference type="Pfam" id="PF19650">
    <property type="entry name" value="DUF6153"/>
    <property type="match status" value="1"/>
</dbReference>
<keyword evidence="1" id="KW-1133">Transmembrane helix</keyword>
<feature type="chain" id="PRO_5019856246" description="DUF2946 family protein" evidence="2">
    <location>
        <begin position="40"/>
        <end position="137"/>
    </location>
</feature>
<evidence type="ECO:0000313" key="3">
    <source>
        <dbReference type="EMBL" id="RLK52749.1"/>
    </source>
</evidence>
<accession>A0A498CCH7</accession>
<protein>
    <recommendedName>
        <fullName evidence="5">DUF2946 family protein</fullName>
    </recommendedName>
</protein>
<dbReference type="Proteomes" id="UP000273158">
    <property type="component" value="Unassembled WGS sequence"/>
</dbReference>
<feature type="transmembrane region" description="Helical" evidence="1">
    <location>
        <begin position="78"/>
        <end position="97"/>
    </location>
</feature>
<evidence type="ECO:0008006" key="5">
    <source>
        <dbReference type="Google" id="ProtNLM"/>
    </source>
</evidence>
<evidence type="ECO:0000313" key="4">
    <source>
        <dbReference type="Proteomes" id="UP000273158"/>
    </source>
</evidence>